<dbReference type="AlphaFoldDB" id="A0A392TCE6"/>
<evidence type="ECO:0000313" key="1">
    <source>
        <dbReference type="EMBL" id="MCI57890.1"/>
    </source>
</evidence>
<keyword evidence="1" id="KW-0378">Hydrolase</keyword>
<dbReference type="GO" id="GO:0006508">
    <property type="term" value="P:proteolysis"/>
    <property type="evidence" value="ECO:0007669"/>
    <property type="project" value="UniProtKB-KW"/>
</dbReference>
<dbReference type="PANTHER" id="PTHR32108:SF9">
    <property type="entry name" value="REVERSE TRANSCRIPTASE RNASE H-LIKE DOMAIN-CONTAINING PROTEIN"/>
    <property type="match status" value="1"/>
</dbReference>
<dbReference type="PANTHER" id="PTHR32108">
    <property type="entry name" value="DNA-DIRECTED RNA POLYMERASE SUBUNIT ALPHA"/>
    <property type="match status" value="1"/>
</dbReference>
<name>A0A392TCE6_9FABA</name>
<proteinExistence type="predicted"/>
<sequence>MVHNGMVTHRALKPMTPPFPAWYDAKANCEFHADTQGHSINNCRAFKKKVQELMDEQL</sequence>
<comment type="caution">
    <text evidence="1">The sequence shown here is derived from an EMBL/GenBank/DDBJ whole genome shotgun (WGS) entry which is preliminary data.</text>
</comment>
<reference evidence="1 2" key="1">
    <citation type="journal article" date="2018" name="Front. Plant Sci.">
        <title>Red Clover (Trifolium pratense) and Zigzag Clover (T. medium) - A Picture of Genomic Similarities and Differences.</title>
        <authorList>
            <person name="Dluhosova J."/>
            <person name="Istvanek J."/>
            <person name="Nedelnik J."/>
            <person name="Repkova J."/>
        </authorList>
    </citation>
    <scope>NUCLEOTIDE SEQUENCE [LARGE SCALE GENOMIC DNA]</scope>
    <source>
        <strain evidence="2">cv. 10/8</strain>
        <tissue evidence="1">Leaf</tissue>
    </source>
</reference>
<dbReference type="Proteomes" id="UP000265520">
    <property type="component" value="Unassembled WGS sequence"/>
</dbReference>
<accession>A0A392TCE6</accession>
<protein>
    <submittedName>
        <fullName evidence="1">Gag-protease polyprotein</fullName>
    </submittedName>
</protein>
<evidence type="ECO:0000313" key="2">
    <source>
        <dbReference type="Proteomes" id="UP000265520"/>
    </source>
</evidence>
<keyword evidence="1" id="KW-0645">Protease</keyword>
<dbReference type="GO" id="GO:0008233">
    <property type="term" value="F:peptidase activity"/>
    <property type="evidence" value="ECO:0007669"/>
    <property type="project" value="UniProtKB-KW"/>
</dbReference>
<keyword evidence="2" id="KW-1185">Reference proteome</keyword>
<organism evidence="1 2">
    <name type="scientific">Trifolium medium</name>
    <dbReference type="NCBI Taxonomy" id="97028"/>
    <lineage>
        <taxon>Eukaryota</taxon>
        <taxon>Viridiplantae</taxon>
        <taxon>Streptophyta</taxon>
        <taxon>Embryophyta</taxon>
        <taxon>Tracheophyta</taxon>
        <taxon>Spermatophyta</taxon>
        <taxon>Magnoliopsida</taxon>
        <taxon>eudicotyledons</taxon>
        <taxon>Gunneridae</taxon>
        <taxon>Pentapetalae</taxon>
        <taxon>rosids</taxon>
        <taxon>fabids</taxon>
        <taxon>Fabales</taxon>
        <taxon>Fabaceae</taxon>
        <taxon>Papilionoideae</taxon>
        <taxon>50 kb inversion clade</taxon>
        <taxon>NPAAA clade</taxon>
        <taxon>Hologalegina</taxon>
        <taxon>IRL clade</taxon>
        <taxon>Trifolieae</taxon>
        <taxon>Trifolium</taxon>
    </lineage>
</organism>
<dbReference type="EMBL" id="LXQA010536806">
    <property type="protein sequence ID" value="MCI57890.1"/>
    <property type="molecule type" value="Genomic_DNA"/>
</dbReference>